<dbReference type="AlphaFoldDB" id="A0A969PS48"/>
<gene>
    <name evidence="1" type="ORF">HCN83_05110</name>
</gene>
<dbReference type="EMBL" id="JAATHJ010000005">
    <property type="protein sequence ID" value="NJP36963.1"/>
    <property type="molecule type" value="Genomic_DNA"/>
</dbReference>
<dbReference type="Proteomes" id="UP000752012">
    <property type="component" value="Unassembled WGS sequence"/>
</dbReference>
<accession>A0A969PS48</accession>
<keyword evidence="2" id="KW-1185">Reference proteome</keyword>
<sequence>MPERKATFMINFEEMKREKQEAYHREAEDLYERLFEFVERDLNMREKVRAKHMFRDLCGFETDRVLTHEEELHAEHWMLFDYITVIGSRPFDLFIRSHSAELTAKMKEIAGMMMLMHLAPYRVLHTCGTEHLLSPFQEEREIAVRAVGSPQQAEAGELILARVAQVGFEKTMIGPCIRINPDDEEKALEKLRYFEAKGRKSYHRFLKETGISFLQYRP</sequence>
<reference evidence="1 2" key="1">
    <citation type="submission" date="2020-03" db="EMBL/GenBank/DDBJ databases">
        <title>Assessment of the enzymatic potential of alkaline-tolerant lipase obtained from Bacillus luteus H11 (technogenic soil) for the bioremediation of saline soils contaminated with petroleum substances.</title>
        <authorList>
            <person name="Kalwasinska A."/>
        </authorList>
    </citation>
    <scope>NUCLEOTIDE SEQUENCE [LARGE SCALE GENOMIC DNA]</scope>
    <source>
        <strain evidence="1 2">H11</strain>
    </source>
</reference>
<dbReference type="RefSeq" id="WP_168005256.1">
    <property type="nucleotide sequence ID" value="NZ_JAATHJ010000005.1"/>
</dbReference>
<evidence type="ECO:0000313" key="1">
    <source>
        <dbReference type="EMBL" id="NJP36963.1"/>
    </source>
</evidence>
<comment type="caution">
    <text evidence="1">The sequence shown here is derived from an EMBL/GenBank/DDBJ whole genome shotgun (WGS) entry which is preliminary data.</text>
</comment>
<proteinExistence type="predicted"/>
<protein>
    <submittedName>
        <fullName evidence="1">Uncharacterized protein</fullName>
    </submittedName>
</protein>
<name>A0A969PS48_9BACI</name>
<organism evidence="1 2">
    <name type="scientific">Alkalicoccus luteus</name>
    <dbReference type="NCBI Taxonomy" id="1237094"/>
    <lineage>
        <taxon>Bacteria</taxon>
        <taxon>Bacillati</taxon>
        <taxon>Bacillota</taxon>
        <taxon>Bacilli</taxon>
        <taxon>Bacillales</taxon>
        <taxon>Bacillaceae</taxon>
        <taxon>Alkalicoccus</taxon>
    </lineage>
</organism>
<evidence type="ECO:0000313" key="2">
    <source>
        <dbReference type="Proteomes" id="UP000752012"/>
    </source>
</evidence>